<feature type="compositionally biased region" description="Basic and acidic residues" evidence="1">
    <location>
        <begin position="186"/>
        <end position="207"/>
    </location>
</feature>
<dbReference type="KEGG" id="ffu:CLAFUR5_01315"/>
<evidence type="ECO:0000313" key="2">
    <source>
        <dbReference type="EMBL" id="UJO11822.1"/>
    </source>
</evidence>
<reference evidence="2" key="1">
    <citation type="submission" date="2021-12" db="EMBL/GenBank/DDBJ databases">
        <authorList>
            <person name="Zaccaron A."/>
            <person name="Stergiopoulos I."/>
        </authorList>
    </citation>
    <scope>NUCLEOTIDE SEQUENCE</scope>
    <source>
        <strain evidence="2">Race5_Kim</strain>
    </source>
</reference>
<feature type="region of interest" description="Disordered" evidence="1">
    <location>
        <begin position="147"/>
        <end position="207"/>
    </location>
</feature>
<reference evidence="2" key="2">
    <citation type="journal article" date="2022" name="Microb. Genom.">
        <title>A chromosome-scale genome assembly of the tomato pathogen Cladosporium fulvum reveals a compartmentalized genome architecture and the presence of a dispensable chromosome.</title>
        <authorList>
            <person name="Zaccaron A.Z."/>
            <person name="Chen L.H."/>
            <person name="Samaras A."/>
            <person name="Stergiopoulos I."/>
        </authorList>
    </citation>
    <scope>NUCLEOTIDE SEQUENCE</scope>
    <source>
        <strain evidence="2">Race5_Kim</strain>
    </source>
</reference>
<name>A0A9Q8P3L6_PASFU</name>
<keyword evidence="3" id="KW-1185">Reference proteome</keyword>
<organism evidence="2 3">
    <name type="scientific">Passalora fulva</name>
    <name type="common">Tomato leaf mold</name>
    <name type="synonym">Cladosporium fulvum</name>
    <dbReference type="NCBI Taxonomy" id="5499"/>
    <lineage>
        <taxon>Eukaryota</taxon>
        <taxon>Fungi</taxon>
        <taxon>Dikarya</taxon>
        <taxon>Ascomycota</taxon>
        <taxon>Pezizomycotina</taxon>
        <taxon>Dothideomycetes</taxon>
        <taxon>Dothideomycetidae</taxon>
        <taxon>Mycosphaerellales</taxon>
        <taxon>Mycosphaerellaceae</taxon>
        <taxon>Fulvia</taxon>
    </lineage>
</organism>
<dbReference type="EMBL" id="CP090163">
    <property type="protein sequence ID" value="UJO11822.1"/>
    <property type="molecule type" value="Genomic_DNA"/>
</dbReference>
<protein>
    <submittedName>
        <fullName evidence="2">Uncharacterized protein</fullName>
    </submittedName>
</protein>
<proteinExistence type="predicted"/>
<evidence type="ECO:0000256" key="1">
    <source>
        <dbReference type="SAM" id="MobiDB-lite"/>
    </source>
</evidence>
<gene>
    <name evidence="2" type="ORF">CLAFUR5_01315</name>
</gene>
<dbReference type="OrthoDB" id="10506485at2759"/>
<accession>A0A9Q8P3L6</accession>
<feature type="compositionally biased region" description="Polar residues" evidence="1">
    <location>
        <begin position="168"/>
        <end position="182"/>
    </location>
</feature>
<dbReference type="GeneID" id="71981193"/>
<dbReference type="AlphaFoldDB" id="A0A9Q8P3L6"/>
<dbReference type="Proteomes" id="UP000756132">
    <property type="component" value="Chromosome 1"/>
</dbReference>
<feature type="compositionally biased region" description="Basic and acidic residues" evidence="1">
    <location>
        <begin position="147"/>
        <end position="167"/>
    </location>
</feature>
<evidence type="ECO:0000313" key="3">
    <source>
        <dbReference type="Proteomes" id="UP000756132"/>
    </source>
</evidence>
<dbReference type="RefSeq" id="XP_047756188.1">
    <property type="nucleotide sequence ID" value="XM_047900463.1"/>
</dbReference>
<sequence length="252" mass="29047">MAVNLPPGWTAIPRPQPKELITRINNTFHDFLDSSTKHVKYEVEYAFIADGGYRRLLLVVLNEDQFPEQVEKGQTITLRDDASDGVVRYEIIGTINDAEIVMTCDDERFKTFFDNTGRKFVKDVVVQDLVGERVLEGLYGDVKAVQEERAEAKREKRERQKEAREESTNASITTTTTDQSSIDPAAGERKERAEREEKENEKRQHEMKMEYIQKRLDEQNLEGEFVDPNTEEGQRRIEEMVAKGAMLCTVPE</sequence>